<dbReference type="InterPro" id="IPR013785">
    <property type="entry name" value="Aldolase_TIM"/>
</dbReference>
<evidence type="ECO:0000256" key="8">
    <source>
        <dbReference type="ARBA" id="ARBA00031155"/>
    </source>
</evidence>
<gene>
    <name evidence="10" type="ORF">GCM10010492_44280</name>
</gene>
<keyword evidence="6" id="KW-0560">Oxidoreductase</keyword>
<proteinExistence type="inferred from homology"/>
<evidence type="ECO:0000313" key="10">
    <source>
        <dbReference type="EMBL" id="GAA0240300.1"/>
    </source>
</evidence>
<sequence length="334" mass="34579">MQGPLGGGLSSVALAAAVSNAGGLGSFGAHHLAPDAITALVTDLRAATAKPFAVNLWVPQPTEGRPADLAPHRERLVPFYRRLGLGDPPGDDQLRFPSFPDQVEALLDAAPPIISFVMGIPPREVLDTAKEKNILTIGTATTVDEAEALEAAGLDVVVASGSDAGGHRGAFLRPVEHSLVGTFSLVPQVVDRTTIPVVAAGGIADRRGVRAALALGAHGVQVGTGFLATRESNAGAVHKRMLHTDAARVTVLTKVFSGRTARGIHNALIAELGNAEVAPYPFQNALMQPLRTAAAERGLADYVSLWAGQAAPLTNTENAGTKSAADYFAELVQP</sequence>
<evidence type="ECO:0000256" key="5">
    <source>
        <dbReference type="ARBA" id="ARBA00022643"/>
    </source>
</evidence>
<keyword evidence="3" id="KW-0216">Detoxification</keyword>
<keyword evidence="4" id="KW-0285">Flavoprotein</keyword>
<keyword evidence="5" id="KW-0288">FMN</keyword>
<evidence type="ECO:0000313" key="11">
    <source>
        <dbReference type="Proteomes" id="UP001500416"/>
    </source>
</evidence>
<dbReference type="GO" id="GO:0004497">
    <property type="term" value="F:monooxygenase activity"/>
    <property type="evidence" value="ECO:0007669"/>
    <property type="project" value="UniProtKB-KW"/>
</dbReference>
<dbReference type="Gene3D" id="3.20.20.70">
    <property type="entry name" value="Aldolase class I"/>
    <property type="match status" value="1"/>
</dbReference>
<dbReference type="CDD" id="cd04730">
    <property type="entry name" value="NPD_like"/>
    <property type="match status" value="1"/>
</dbReference>
<accession>A0ABP3DU70</accession>
<evidence type="ECO:0000256" key="1">
    <source>
        <dbReference type="ARBA" id="ARBA00001917"/>
    </source>
</evidence>
<keyword evidence="7 10" id="KW-0503">Monooxygenase</keyword>
<dbReference type="Proteomes" id="UP001500416">
    <property type="component" value="Unassembled WGS sequence"/>
</dbReference>
<dbReference type="SUPFAM" id="SSF51412">
    <property type="entry name" value="Inosine monophosphate dehydrogenase (IMPDH)"/>
    <property type="match status" value="1"/>
</dbReference>
<evidence type="ECO:0000256" key="4">
    <source>
        <dbReference type="ARBA" id="ARBA00022630"/>
    </source>
</evidence>
<comment type="cofactor">
    <cofactor evidence="1">
        <name>FMN</name>
        <dbReference type="ChEBI" id="CHEBI:58210"/>
    </cofactor>
</comment>
<evidence type="ECO:0000256" key="7">
    <source>
        <dbReference type="ARBA" id="ARBA00023033"/>
    </source>
</evidence>
<evidence type="ECO:0000256" key="6">
    <source>
        <dbReference type="ARBA" id="ARBA00023002"/>
    </source>
</evidence>
<reference evidence="11" key="1">
    <citation type="journal article" date="2019" name="Int. J. Syst. Evol. Microbiol.">
        <title>The Global Catalogue of Microorganisms (GCM) 10K type strain sequencing project: providing services to taxonomists for standard genome sequencing and annotation.</title>
        <authorList>
            <consortium name="The Broad Institute Genomics Platform"/>
            <consortium name="The Broad Institute Genome Sequencing Center for Infectious Disease"/>
            <person name="Wu L."/>
            <person name="Ma J."/>
        </authorList>
    </citation>
    <scope>NUCLEOTIDE SEQUENCE [LARGE SCALE GENOMIC DNA]</scope>
    <source>
        <strain evidence="11">JCM 3380</strain>
    </source>
</reference>
<comment type="catalytic activity">
    <reaction evidence="9">
        <text>3 propionate 3-nitronate + 3 O2 + H2O = 3 3-oxopropanoate + 2 nitrate + nitrite + H2O2 + 3 H(+)</text>
        <dbReference type="Rhea" id="RHEA:57332"/>
        <dbReference type="ChEBI" id="CHEBI:15377"/>
        <dbReference type="ChEBI" id="CHEBI:15378"/>
        <dbReference type="ChEBI" id="CHEBI:15379"/>
        <dbReference type="ChEBI" id="CHEBI:16240"/>
        <dbReference type="ChEBI" id="CHEBI:16301"/>
        <dbReference type="ChEBI" id="CHEBI:17632"/>
        <dbReference type="ChEBI" id="CHEBI:33190"/>
        <dbReference type="ChEBI" id="CHEBI:136067"/>
    </reaction>
</comment>
<evidence type="ECO:0000256" key="3">
    <source>
        <dbReference type="ARBA" id="ARBA00022575"/>
    </source>
</evidence>
<evidence type="ECO:0000256" key="2">
    <source>
        <dbReference type="ARBA" id="ARBA00009881"/>
    </source>
</evidence>
<dbReference type="PANTHER" id="PTHR42747:SF3">
    <property type="entry name" value="NITRONATE MONOOXYGENASE-RELATED"/>
    <property type="match status" value="1"/>
</dbReference>
<evidence type="ECO:0000256" key="9">
    <source>
        <dbReference type="ARBA" id="ARBA00049401"/>
    </source>
</evidence>
<comment type="similarity">
    <text evidence="2">Belongs to the nitronate monooxygenase family. NMO class I subfamily.</text>
</comment>
<name>A0ABP3DU70_9PSEU</name>
<dbReference type="Pfam" id="PF03060">
    <property type="entry name" value="NMO"/>
    <property type="match status" value="1"/>
</dbReference>
<dbReference type="InterPro" id="IPR004136">
    <property type="entry name" value="NMO"/>
</dbReference>
<dbReference type="EMBL" id="BAAABU010000010">
    <property type="protein sequence ID" value="GAA0240300.1"/>
    <property type="molecule type" value="Genomic_DNA"/>
</dbReference>
<comment type="caution">
    <text evidence="10">The sequence shown here is derived from an EMBL/GenBank/DDBJ whole genome shotgun (WGS) entry which is preliminary data.</text>
</comment>
<dbReference type="PANTHER" id="PTHR42747">
    <property type="entry name" value="NITRONATE MONOOXYGENASE-RELATED"/>
    <property type="match status" value="1"/>
</dbReference>
<protein>
    <recommendedName>
        <fullName evidence="8">Propionate 3-nitronate monooxygenase</fullName>
    </recommendedName>
</protein>
<keyword evidence="11" id="KW-1185">Reference proteome</keyword>
<organism evidence="10 11">
    <name type="scientific">Saccharothrix mutabilis subsp. mutabilis</name>
    <dbReference type="NCBI Taxonomy" id="66855"/>
    <lineage>
        <taxon>Bacteria</taxon>
        <taxon>Bacillati</taxon>
        <taxon>Actinomycetota</taxon>
        <taxon>Actinomycetes</taxon>
        <taxon>Pseudonocardiales</taxon>
        <taxon>Pseudonocardiaceae</taxon>
        <taxon>Saccharothrix</taxon>
    </lineage>
</organism>